<comment type="caution">
    <text evidence="1">The sequence shown here is derived from an EMBL/GenBank/DDBJ whole genome shotgun (WGS) entry which is preliminary data.</text>
</comment>
<accession>A0A2P8D1K3</accession>
<proteinExistence type="predicted"/>
<dbReference type="Proteomes" id="UP000240572">
    <property type="component" value="Unassembled WGS sequence"/>
</dbReference>
<keyword evidence="2" id="KW-1185">Reference proteome</keyword>
<dbReference type="AlphaFoldDB" id="A0A2P8D1K3"/>
<dbReference type="OrthoDB" id="834588at2"/>
<dbReference type="EMBL" id="PYGD01000006">
    <property type="protein sequence ID" value="PSK91110.1"/>
    <property type="molecule type" value="Genomic_DNA"/>
</dbReference>
<sequence length="484" mass="54415">MKYLFALSFLWGICLHSVYGQDVYHASAISGTTQQIVSAIQEENQLLGEHISIDATRPEQYDRFEKLKRVASVAELRALTLHPSGVVRCYAFWALADNGFRDLLPMVYAHMNDTAKVVALFGCVMTSPKVGDVFIEIVRPGFLSDERQVLDSVQYAQLDSVLLYTPSKLASREIRLYYAPPVPALYPAIRSCVAVEHNPMAVAPLSRYKRAADVPLILASEAGNETGEGFNFVYEAISNFPHPDFFPLLKKNLEQTLTRHNSLPEWEQFYKAIAAYQNKAAYALLERSLTSAARGPGWDDRLNYLTRAVSKYRCPVYDSLLWTLWIDEKCLSADAFGYLLANNPRKAVMAAKATLLEPEAYNLTGNYDEAVSVSKQDLVTGMVDLVLENDREAALALIGRQIRETGFDFFEVFSRKAAVLKDITLVEPLLQRMTLDDEPSYYREAARILASYNNKAINARILAVIKQKPGRYWGDDAFLASLKE</sequence>
<gene>
    <name evidence="1" type="ORF">B0I18_106121</name>
</gene>
<dbReference type="RefSeq" id="WP_106523718.1">
    <property type="nucleotide sequence ID" value="NZ_PYGD01000006.1"/>
</dbReference>
<name>A0A2P8D1K3_9BACT</name>
<reference evidence="1 2" key="1">
    <citation type="submission" date="2018-03" db="EMBL/GenBank/DDBJ databases">
        <title>Genomic Encyclopedia of Type Strains, Phase III (KMG-III): the genomes of soil and plant-associated and newly described type strains.</title>
        <authorList>
            <person name="Whitman W."/>
        </authorList>
    </citation>
    <scope>NUCLEOTIDE SEQUENCE [LARGE SCALE GENOMIC DNA]</scope>
    <source>
        <strain evidence="1 2">CGMCC 1.12700</strain>
    </source>
</reference>
<organism evidence="1 2">
    <name type="scientific">Taibaiella chishuiensis</name>
    <dbReference type="NCBI Taxonomy" id="1434707"/>
    <lineage>
        <taxon>Bacteria</taxon>
        <taxon>Pseudomonadati</taxon>
        <taxon>Bacteroidota</taxon>
        <taxon>Chitinophagia</taxon>
        <taxon>Chitinophagales</taxon>
        <taxon>Chitinophagaceae</taxon>
        <taxon>Taibaiella</taxon>
    </lineage>
</organism>
<evidence type="ECO:0000313" key="1">
    <source>
        <dbReference type="EMBL" id="PSK91110.1"/>
    </source>
</evidence>
<evidence type="ECO:0000313" key="2">
    <source>
        <dbReference type="Proteomes" id="UP000240572"/>
    </source>
</evidence>
<protein>
    <submittedName>
        <fullName evidence="1">Uncharacterized protein</fullName>
    </submittedName>
</protein>